<reference evidence="4" key="1">
    <citation type="submission" date="2025-08" db="UniProtKB">
        <authorList>
            <consortium name="RefSeq"/>
        </authorList>
    </citation>
    <scope>IDENTIFICATION</scope>
    <source>
        <strain evidence="4">14028-0561.14</strain>
        <tissue evidence="4">Whole fly</tissue>
    </source>
</reference>
<accession>A0A6P4JI92</accession>
<evidence type="ECO:0000256" key="2">
    <source>
        <dbReference type="SAM" id="MobiDB-lite"/>
    </source>
</evidence>
<gene>
    <name evidence="4" type="primary">LOC108083129</name>
</gene>
<sequence length="129" mass="13638">MSFPTTSSQQAETNRKILEEIQSKKQLLAGGILNLGLSTTSQMPAPQLLGQPTTVNPDFQLGVGIATNATPTARSAFNPTSSTTLGFFIPQDSYFGNSFIPVLPRLEPLPSPATTPTTPNAPATHNISK</sequence>
<organism evidence="3 4">
    <name type="scientific">Drosophila kikkawai</name>
    <name type="common">Fruit fly</name>
    <dbReference type="NCBI Taxonomy" id="30033"/>
    <lineage>
        <taxon>Eukaryota</taxon>
        <taxon>Metazoa</taxon>
        <taxon>Ecdysozoa</taxon>
        <taxon>Arthropoda</taxon>
        <taxon>Hexapoda</taxon>
        <taxon>Insecta</taxon>
        <taxon>Pterygota</taxon>
        <taxon>Neoptera</taxon>
        <taxon>Endopterygota</taxon>
        <taxon>Diptera</taxon>
        <taxon>Brachycera</taxon>
        <taxon>Muscomorpha</taxon>
        <taxon>Ephydroidea</taxon>
        <taxon>Drosophilidae</taxon>
        <taxon>Drosophila</taxon>
        <taxon>Sophophora</taxon>
    </lineage>
</organism>
<comment type="similarity">
    <text evidence="1">Belongs to the SOSS-C family.</text>
</comment>
<evidence type="ECO:0000313" key="3">
    <source>
        <dbReference type="Proteomes" id="UP001652661"/>
    </source>
</evidence>
<dbReference type="RefSeq" id="XP_017034293.1">
    <property type="nucleotide sequence ID" value="XM_017178804.3"/>
</dbReference>
<dbReference type="GO" id="GO:0005654">
    <property type="term" value="C:nucleoplasm"/>
    <property type="evidence" value="ECO:0007669"/>
    <property type="project" value="TreeGrafter"/>
</dbReference>
<keyword evidence="3" id="KW-1185">Reference proteome</keyword>
<feature type="region of interest" description="Disordered" evidence="2">
    <location>
        <begin position="106"/>
        <end position="129"/>
    </location>
</feature>
<dbReference type="InterPro" id="IPR031821">
    <property type="entry name" value="SOSSC"/>
</dbReference>
<dbReference type="GeneID" id="108083129"/>
<dbReference type="PANTHER" id="PTHR31526">
    <property type="entry name" value="SOSS COMPLEX SUBUNIT C"/>
    <property type="match status" value="1"/>
</dbReference>
<feature type="compositionally biased region" description="Low complexity" evidence="2">
    <location>
        <begin position="114"/>
        <end position="129"/>
    </location>
</feature>
<dbReference type="Proteomes" id="UP001652661">
    <property type="component" value="Chromosome 3L"/>
</dbReference>
<dbReference type="AlphaFoldDB" id="A0A6P4JI92"/>
<evidence type="ECO:0000256" key="1">
    <source>
        <dbReference type="ARBA" id="ARBA00007829"/>
    </source>
</evidence>
<evidence type="ECO:0000313" key="4">
    <source>
        <dbReference type="RefSeq" id="XP_017034293.1"/>
    </source>
</evidence>
<dbReference type="GO" id="GO:0006281">
    <property type="term" value="P:DNA repair"/>
    <property type="evidence" value="ECO:0007669"/>
    <property type="project" value="InterPro"/>
</dbReference>
<dbReference type="OrthoDB" id="419617at2759"/>
<proteinExistence type="inferred from homology"/>
<dbReference type="GO" id="GO:0070876">
    <property type="term" value="C:SOSS complex"/>
    <property type="evidence" value="ECO:0007669"/>
    <property type="project" value="InterPro"/>
</dbReference>
<dbReference type="PANTHER" id="PTHR31526:SF2">
    <property type="entry name" value="SOSS COMPLEX SUBUNIT C"/>
    <property type="match status" value="1"/>
</dbReference>
<protein>
    <submittedName>
        <fullName evidence="4">SOSS complex subunit C homolog</fullName>
    </submittedName>
</protein>
<name>A0A6P4JI92_DROKI</name>
<dbReference type="Pfam" id="PF15925">
    <property type="entry name" value="SOSSC"/>
    <property type="match status" value="1"/>
</dbReference>